<keyword evidence="1" id="KW-0472">Membrane</keyword>
<keyword evidence="3" id="KW-1185">Reference proteome</keyword>
<dbReference type="HAMAP" id="MF_00386">
    <property type="entry name" value="UPF0161_YidD"/>
    <property type="match status" value="1"/>
</dbReference>
<keyword evidence="1" id="KW-1003">Cell membrane</keyword>
<comment type="caution">
    <text evidence="2">The sequence shown here is derived from an EMBL/GenBank/DDBJ whole genome shotgun (WGS) entry which is preliminary data.</text>
</comment>
<dbReference type="NCBIfam" id="TIGR00278">
    <property type="entry name" value="membrane protein insertion efficiency factor YidD"/>
    <property type="match status" value="1"/>
</dbReference>
<dbReference type="OrthoDB" id="9801753at2"/>
<gene>
    <name evidence="2" type="primary">yidD</name>
    <name evidence="2" type="ORF">FXB40_43470</name>
</gene>
<evidence type="ECO:0000313" key="3">
    <source>
        <dbReference type="Proteomes" id="UP000324758"/>
    </source>
</evidence>
<dbReference type="AlphaFoldDB" id="A0A5D3K141"/>
<dbReference type="GO" id="GO:0005886">
    <property type="term" value="C:plasma membrane"/>
    <property type="evidence" value="ECO:0007669"/>
    <property type="project" value="UniProtKB-SubCell"/>
</dbReference>
<dbReference type="Pfam" id="PF01809">
    <property type="entry name" value="YidD"/>
    <property type="match status" value="1"/>
</dbReference>
<dbReference type="SMART" id="SM01234">
    <property type="entry name" value="Haemolytic"/>
    <property type="match status" value="1"/>
</dbReference>
<evidence type="ECO:0000256" key="1">
    <source>
        <dbReference type="HAMAP-Rule" id="MF_00386"/>
    </source>
</evidence>
<sequence>MKHSTCEQCSTPANEAMRLPRRFGRALIWLYRHTLSPLVGYNCRHLPTCSVYGDEAIERFGLWAGGWMTLARLLRCNPFGTSGIDNVPLAAPKAARWYLPWRYGRWRGVNGS</sequence>
<organism evidence="2 3">
    <name type="scientific">Bradyrhizobium rifense</name>
    <dbReference type="NCBI Taxonomy" id="515499"/>
    <lineage>
        <taxon>Bacteria</taxon>
        <taxon>Pseudomonadati</taxon>
        <taxon>Pseudomonadota</taxon>
        <taxon>Alphaproteobacteria</taxon>
        <taxon>Hyphomicrobiales</taxon>
        <taxon>Nitrobacteraceae</taxon>
        <taxon>Bradyrhizobium</taxon>
    </lineage>
</organism>
<dbReference type="Proteomes" id="UP000324758">
    <property type="component" value="Unassembled WGS sequence"/>
</dbReference>
<proteinExistence type="inferred from homology"/>
<dbReference type="PANTHER" id="PTHR33383:SF1">
    <property type="entry name" value="MEMBRANE PROTEIN INSERTION EFFICIENCY FACTOR-RELATED"/>
    <property type="match status" value="1"/>
</dbReference>
<dbReference type="PANTHER" id="PTHR33383">
    <property type="entry name" value="MEMBRANE PROTEIN INSERTION EFFICIENCY FACTOR-RELATED"/>
    <property type="match status" value="1"/>
</dbReference>
<accession>A0A5D3K141</accession>
<dbReference type="RefSeq" id="WP_148778374.1">
    <property type="nucleotide sequence ID" value="NZ_VSSS01000087.1"/>
</dbReference>
<protein>
    <recommendedName>
        <fullName evidence="1">Putative membrane protein insertion efficiency factor</fullName>
    </recommendedName>
</protein>
<dbReference type="InterPro" id="IPR002696">
    <property type="entry name" value="Membr_insert_effic_factor_YidD"/>
</dbReference>
<reference evidence="2 3" key="1">
    <citation type="submission" date="2019-08" db="EMBL/GenBank/DDBJ databases">
        <title>Bradyrhizobium hipponensis sp. nov., a rhizobium isolated from a Lupinus angustifolius root nodule in Tunisia.</title>
        <authorList>
            <person name="Off K."/>
            <person name="Rejili M."/>
            <person name="Mars M."/>
            <person name="Brachmann A."/>
            <person name="Marin M."/>
        </authorList>
    </citation>
    <scope>NUCLEOTIDE SEQUENCE [LARGE SCALE GENOMIC DNA]</scope>
    <source>
        <strain evidence="2 3">CTAW71</strain>
    </source>
</reference>
<comment type="function">
    <text evidence="1">Could be involved in insertion of integral membrane proteins into the membrane.</text>
</comment>
<dbReference type="EMBL" id="VSSS01000087">
    <property type="protein sequence ID" value="TYL85365.1"/>
    <property type="molecule type" value="Genomic_DNA"/>
</dbReference>
<comment type="similarity">
    <text evidence="1">Belongs to the UPF0161 family.</text>
</comment>
<comment type="subcellular location">
    <subcellularLocation>
        <location evidence="1">Cell membrane</location>
        <topology evidence="1">Peripheral membrane protein</topology>
        <orientation evidence="1">Cytoplasmic side</orientation>
    </subcellularLocation>
</comment>
<evidence type="ECO:0000313" key="2">
    <source>
        <dbReference type="EMBL" id="TYL85365.1"/>
    </source>
</evidence>
<name>A0A5D3K141_9BRAD</name>